<evidence type="ECO:0000313" key="5">
    <source>
        <dbReference type="Proteomes" id="UP001519887"/>
    </source>
</evidence>
<dbReference type="InterPro" id="IPR016181">
    <property type="entry name" value="Acyl_CoA_acyltransferase"/>
</dbReference>
<evidence type="ECO:0000313" key="4">
    <source>
        <dbReference type="EMBL" id="MBW7455923.1"/>
    </source>
</evidence>
<name>A0ABS7C4V1_9BACL</name>
<feature type="domain" description="N-acetyltransferase" evidence="3">
    <location>
        <begin position="8"/>
        <end position="168"/>
    </location>
</feature>
<keyword evidence="5" id="KW-1185">Reference proteome</keyword>
<gene>
    <name evidence="4" type="ORF">K0U00_17995</name>
</gene>
<dbReference type="Proteomes" id="UP001519887">
    <property type="component" value="Unassembled WGS sequence"/>
</dbReference>
<keyword evidence="1" id="KW-0808">Transferase</keyword>
<comment type="caution">
    <text evidence="4">The sequence shown here is derived from an EMBL/GenBank/DDBJ whole genome shotgun (WGS) entry which is preliminary data.</text>
</comment>
<dbReference type="EMBL" id="JAHZIK010000460">
    <property type="protein sequence ID" value="MBW7455923.1"/>
    <property type="molecule type" value="Genomic_DNA"/>
</dbReference>
<dbReference type="CDD" id="cd04301">
    <property type="entry name" value="NAT_SF"/>
    <property type="match status" value="1"/>
</dbReference>
<sequence length="169" mass="18380">MSKAVNDLPIRPIRVPELEAAHRLELSCYPAEAAATSEAFAYRQLHFPHYFLSAWDGAVLIGLACGVRTSADDCGGDHVKGEHGAEESGMHLCILSVAVDPGSRRGGIGSALMNALIRQAEADRLESIILMCEAGLIGFYERLGFEYAGISSSRHGGIEWHEMKRNLRN</sequence>
<dbReference type="PANTHER" id="PTHR10908">
    <property type="entry name" value="SEROTONIN N-ACETYLTRANSFERASE"/>
    <property type="match status" value="1"/>
</dbReference>
<dbReference type="Gene3D" id="3.40.630.30">
    <property type="match status" value="1"/>
</dbReference>
<dbReference type="SUPFAM" id="SSF55729">
    <property type="entry name" value="Acyl-CoA N-acyltransferases (Nat)"/>
    <property type="match status" value="1"/>
</dbReference>
<accession>A0ABS7C4V1</accession>
<dbReference type="InterPro" id="IPR051635">
    <property type="entry name" value="SNAT-like"/>
</dbReference>
<protein>
    <submittedName>
        <fullName evidence="4">GNAT family N-acetyltransferase</fullName>
    </submittedName>
</protein>
<evidence type="ECO:0000259" key="3">
    <source>
        <dbReference type="PROSITE" id="PS51186"/>
    </source>
</evidence>
<evidence type="ECO:0000256" key="2">
    <source>
        <dbReference type="ARBA" id="ARBA00023315"/>
    </source>
</evidence>
<organism evidence="4 5">
    <name type="scientific">Paenibacillus sepulcri</name>
    <dbReference type="NCBI Taxonomy" id="359917"/>
    <lineage>
        <taxon>Bacteria</taxon>
        <taxon>Bacillati</taxon>
        <taxon>Bacillota</taxon>
        <taxon>Bacilli</taxon>
        <taxon>Bacillales</taxon>
        <taxon>Paenibacillaceae</taxon>
        <taxon>Paenibacillus</taxon>
    </lineage>
</organism>
<reference evidence="4 5" key="1">
    <citation type="submission" date="2021-07" db="EMBL/GenBank/DDBJ databases">
        <title>Paenibacillus radiodurans sp. nov., isolated from the southeastern edge of Tengger Desert.</title>
        <authorList>
            <person name="Zhang G."/>
        </authorList>
    </citation>
    <scope>NUCLEOTIDE SEQUENCE [LARGE SCALE GENOMIC DNA]</scope>
    <source>
        <strain evidence="4 5">CCM 7311</strain>
    </source>
</reference>
<proteinExistence type="predicted"/>
<evidence type="ECO:0000256" key="1">
    <source>
        <dbReference type="ARBA" id="ARBA00022679"/>
    </source>
</evidence>
<dbReference type="PANTHER" id="PTHR10908:SF0">
    <property type="entry name" value="SEROTONIN N-ACETYLTRANSFERASE"/>
    <property type="match status" value="1"/>
</dbReference>
<dbReference type="Pfam" id="PF00583">
    <property type="entry name" value="Acetyltransf_1"/>
    <property type="match status" value="1"/>
</dbReference>
<keyword evidence="2" id="KW-0012">Acyltransferase</keyword>
<dbReference type="PROSITE" id="PS51186">
    <property type="entry name" value="GNAT"/>
    <property type="match status" value="1"/>
</dbReference>
<dbReference type="RefSeq" id="WP_210040623.1">
    <property type="nucleotide sequence ID" value="NZ_JBHLVU010000021.1"/>
</dbReference>
<dbReference type="InterPro" id="IPR000182">
    <property type="entry name" value="GNAT_dom"/>
</dbReference>